<dbReference type="SUPFAM" id="SSF64268">
    <property type="entry name" value="PX domain"/>
    <property type="match status" value="1"/>
</dbReference>
<sequence>MNLEEQEREKKQAYLRNNILDQGYDTELFLNYLTETRPENGQDIDAWNYLELKFVVKQFIDQFPPGENKYQEQQEENENENQYQQQQNFEDNKQENQYEETRKPETQEQKQEQIKTNYSVQKEEITPKPQEKVNQYENKSQYNSNNMTNINKSNYNNSQQTPQPVQNKSPFENLIVPPQKRNFQNTPSPQNTGNYNFSQNNNQQQQQQQQKTAQPEQLSGFSQQQQQKQAGQQNLSAKGRVTAQPEKKNDDFDFLDDFGDFKGNQNSNQNKDQVKNQLPQYQNQNQNLNKNNNNSIKDDFFDDFGDWSSKPQQNNNQVKQPTIQNQQKNDDIWGDDFGDFASNNQVKTTTTTNNINNNTNNKMGVGLGLAAVGTGIQAQNKNNLNNKQGTSKYDAFDEFDFDSVNNKNQNQNQNQIQNVSKLDDAKVQQMQSKDKKEEIKMNDEALQKKRSQIEQQHQQQLEQQQKKQQNQQKQNQNQNLQKENNLGKVPGVLSSGGKSVIQPKYQKVIDCRGLENTQLGRTQNIKISITDIKQVDGSFFSSSYYLYTIYTSPLKWTVKRKFSDFQWLHQMLQKQFPASVIPAVHKKYALTSAKSVQSKRTNFLEHFLNNCLKSEEIKNSLYFQQFLELDNEKLFQQDKKKAETSVKIKYLQDFQTLDKKIESKIVQCNEVYNEEMTHMLQGIDVSYEKLINLNKQLMKDYEKKQCCD</sequence>
<feature type="compositionally biased region" description="Basic and acidic residues" evidence="8">
    <location>
        <begin position="121"/>
        <end position="131"/>
    </location>
</feature>
<dbReference type="InterPro" id="IPR036871">
    <property type="entry name" value="PX_dom_sf"/>
</dbReference>
<evidence type="ECO:0000256" key="7">
    <source>
        <dbReference type="ARBA" id="ARBA00023136"/>
    </source>
</evidence>
<dbReference type="InParanoid" id="A0A0V0QF99"/>
<name>A0A0V0QF99_PSEPJ</name>
<dbReference type="Proteomes" id="UP000054937">
    <property type="component" value="Unassembled WGS sequence"/>
</dbReference>
<evidence type="ECO:0000256" key="8">
    <source>
        <dbReference type="SAM" id="MobiDB-lite"/>
    </source>
</evidence>
<dbReference type="GO" id="GO:0005769">
    <property type="term" value="C:early endosome"/>
    <property type="evidence" value="ECO:0007669"/>
    <property type="project" value="TreeGrafter"/>
</dbReference>
<evidence type="ECO:0000313" key="10">
    <source>
        <dbReference type="EMBL" id="KRX00881.1"/>
    </source>
</evidence>
<organism evidence="10 11">
    <name type="scientific">Pseudocohnilembus persalinus</name>
    <name type="common">Ciliate</name>
    <dbReference type="NCBI Taxonomy" id="266149"/>
    <lineage>
        <taxon>Eukaryota</taxon>
        <taxon>Sar</taxon>
        <taxon>Alveolata</taxon>
        <taxon>Ciliophora</taxon>
        <taxon>Intramacronucleata</taxon>
        <taxon>Oligohymenophorea</taxon>
        <taxon>Scuticociliatia</taxon>
        <taxon>Philasterida</taxon>
        <taxon>Pseudocohnilembidae</taxon>
        <taxon>Pseudocohnilembus</taxon>
    </lineage>
</organism>
<gene>
    <name evidence="10" type="ORF">PPERSA_02060</name>
</gene>
<feature type="region of interest" description="Disordered" evidence="8">
    <location>
        <begin position="402"/>
        <end position="498"/>
    </location>
</feature>
<evidence type="ECO:0000256" key="3">
    <source>
        <dbReference type="ARBA" id="ARBA00010883"/>
    </source>
</evidence>
<keyword evidence="4" id="KW-0813">Transport</keyword>
<dbReference type="GO" id="GO:0032456">
    <property type="term" value="P:endocytic recycling"/>
    <property type="evidence" value="ECO:0007669"/>
    <property type="project" value="TreeGrafter"/>
</dbReference>
<dbReference type="GO" id="GO:0016020">
    <property type="term" value="C:membrane"/>
    <property type="evidence" value="ECO:0007669"/>
    <property type="project" value="UniProtKB-SubCell"/>
</dbReference>
<evidence type="ECO:0000259" key="9">
    <source>
        <dbReference type="PROSITE" id="PS50195"/>
    </source>
</evidence>
<evidence type="ECO:0000256" key="5">
    <source>
        <dbReference type="ARBA" id="ARBA00022490"/>
    </source>
</evidence>
<feature type="region of interest" description="Disordered" evidence="8">
    <location>
        <begin position="284"/>
        <end position="360"/>
    </location>
</feature>
<dbReference type="AlphaFoldDB" id="A0A0V0QF99"/>
<feature type="compositionally biased region" description="Low complexity" evidence="8">
    <location>
        <begin position="143"/>
        <end position="158"/>
    </location>
</feature>
<comment type="subcellular location">
    <subcellularLocation>
        <location evidence="2">Cytoplasm</location>
    </subcellularLocation>
    <subcellularLocation>
        <location evidence="1">Membrane</location>
        <topology evidence="1">Peripheral membrane protein</topology>
    </subcellularLocation>
</comment>
<evidence type="ECO:0000256" key="1">
    <source>
        <dbReference type="ARBA" id="ARBA00004170"/>
    </source>
</evidence>
<dbReference type="PANTHER" id="PTHR45949:SF2">
    <property type="entry name" value="SORTING NEXIN-4"/>
    <property type="match status" value="1"/>
</dbReference>
<accession>A0A0V0QF99</accession>
<keyword evidence="7" id="KW-0472">Membrane</keyword>
<comment type="caution">
    <text evidence="10">The sequence shown here is derived from an EMBL/GenBank/DDBJ whole genome shotgun (WGS) entry which is preliminary data.</text>
</comment>
<dbReference type="GO" id="GO:0061709">
    <property type="term" value="P:reticulophagy"/>
    <property type="evidence" value="ECO:0007669"/>
    <property type="project" value="TreeGrafter"/>
</dbReference>
<keyword evidence="11" id="KW-1185">Reference proteome</keyword>
<comment type="similarity">
    <text evidence="3">Belongs to the sorting nexin family.</text>
</comment>
<dbReference type="OrthoDB" id="300396at2759"/>
<dbReference type="Gene3D" id="3.30.1520.10">
    <property type="entry name" value="Phox-like domain"/>
    <property type="match status" value="1"/>
</dbReference>
<evidence type="ECO:0000256" key="2">
    <source>
        <dbReference type="ARBA" id="ARBA00004496"/>
    </source>
</evidence>
<feature type="domain" description="PX" evidence="9">
    <location>
        <begin position="525"/>
        <end position="634"/>
    </location>
</feature>
<feature type="region of interest" description="Disordered" evidence="8">
    <location>
        <begin position="69"/>
        <end position="272"/>
    </location>
</feature>
<dbReference type="CDD" id="cd06093">
    <property type="entry name" value="PX_domain"/>
    <property type="match status" value="1"/>
</dbReference>
<dbReference type="GO" id="GO:0000407">
    <property type="term" value="C:phagophore assembly site"/>
    <property type="evidence" value="ECO:0007669"/>
    <property type="project" value="TreeGrafter"/>
</dbReference>
<dbReference type="SMART" id="SM00312">
    <property type="entry name" value="PX"/>
    <property type="match status" value="1"/>
</dbReference>
<feature type="compositionally biased region" description="Low complexity" evidence="8">
    <location>
        <begin position="405"/>
        <end position="418"/>
    </location>
</feature>
<keyword evidence="6" id="KW-0446">Lipid-binding</keyword>
<feature type="compositionally biased region" description="Basic and acidic residues" evidence="8">
    <location>
        <begin position="90"/>
        <end position="113"/>
    </location>
</feature>
<feature type="compositionally biased region" description="Low complexity" evidence="8">
    <location>
        <begin position="80"/>
        <end position="89"/>
    </location>
</feature>
<evidence type="ECO:0000256" key="6">
    <source>
        <dbReference type="ARBA" id="ARBA00023121"/>
    </source>
</evidence>
<dbReference type="PROSITE" id="PS50195">
    <property type="entry name" value="PX"/>
    <property type="match status" value="1"/>
</dbReference>
<protein>
    <submittedName>
        <fullName evidence="10">Phox homologous domain</fullName>
    </submittedName>
</protein>
<keyword evidence="5" id="KW-0963">Cytoplasm</keyword>
<dbReference type="GO" id="GO:0015031">
    <property type="term" value="P:protein transport"/>
    <property type="evidence" value="ECO:0007669"/>
    <property type="project" value="TreeGrafter"/>
</dbReference>
<feature type="compositionally biased region" description="Polar residues" evidence="8">
    <location>
        <begin position="318"/>
        <end position="327"/>
    </location>
</feature>
<feature type="compositionally biased region" description="Basic and acidic residues" evidence="8">
    <location>
        <begin position="421"/>
        <end position="447"/>
    </location>
</feature>
<feature type="compositionally biased region" description="Low complexity" evidence="8">
    <location>
        <begin position="284"/>
        <end position="294"/>
    </location>
</feature>
<feature type="compositionally biased region" description="Polar residues" evidence="8">
    <location>
        <begin position="181"/>
        <end position="198"/>
    </location>
</feature>
<reference evidence="10 11" key="1">
    <citation type="journal article" date="2015" name="Sci. Rep.">
        <title>Genome of the facultative scuticociliatosis pathogen Pseudocohnilembus persalinus provides insight into its virulence through horizontal gene transfer.</title>
        <authorList>
            <person name="Xiong J."/>
            <person name="Wang G."/>
            <person name="Cheng J."/>
            <person name="Tian M."/>
            <person name="Pan X."/>
            <person name="Warren A."/>
            <person name="Jiang C."/>
            <person name="Yuan D."/>
            <person name="Miao W."/>
        </authorList>
    </citation>
    <scope>NUCLEOTIDE SEQUENCE [LARGE SCALE GENOMIC DNA]</scope>
    <source>
        <strain evidence="10">36N120E</strain>
    </source>
</reference>
<feature type="compositionally biased region" description="Low complexity" evidence="8">
    <location>
        <begin position="199"/>
        <end position="233"/>
    </location>
</feature>
<feature type="compositionally biased region" description="Polar residues" evidence="8">
    <location>
        <begin position="159"/>
        <end position="170"/>
    </location>
</feature>
<evidence type="ECO:0000313" key="11">
    <source>
        <dbReference type="Proteomes" id="UP000054937"/>
    </source>
</evidence>
<feature type="compositionally biased region" description="Polar residues" evidence="8">
    <location>
        <begin position="132"/>
        <end position="142"/>
    </location>
</feature>
<feature type="compositionally biased region" description="Low complexity" evidence="8">
    <location>
        <begin position="348"/>
        <end position="360"/>
    </location>
</feature>
<evidence type="ECO:0000256" key="4">
    <source>
        <dbReference type="ARBA" id="ARBA00022448"/>
    </source>
</evidence>
<dbReference type="GO" id="GO:0035091">
    <property type="term" value="F:phosphatidylinositol binding"/>
    <property type="evidence" value="ECO:0007669"/>
    <property type="project" value="InterPro"/>
</dbReference>
<dbReference type="Pfam" id="PF00787">
    <property type="entry name" value="PX"/>
    <property type="match status" value="1"/>
</dbReference>
<dbReference type="GO" id="GO:0034727">
    <property type="term" value="P:piecemeal microautophagy of the nucleus"/>
    <property type="evidence" value="ECO:0007669"/>
    <property type="project" value="TreeGrafter"/>
</dbReference>
<dbReference type="PANTHER" id="PTHR45949">
    <property type="entry name" value="SORTING NEXIN-4"/>
    <property type="match status" value="1"/>
</dbReference>
<dbReference type="GO" id="GO:0000422">
    <property type="term" value="P:autophagy of mitochondrion"/>
    <property type="evidence" value="ECO:0007669"/>
    <property type="project" value="TreeGrafter"/>
</dbReference>
<dbReference type="InterPro" id="IPR001683">
    <property type="entry name" value="PX_dom"/>
</dbReference>
<proteinExistence type="inferred from homology"/>
<feature type="compositionally biased region" description="Low complexity" evidence="8">
    <location>
        <begin position="453"/>
        <end position="486"/>
    </location>
</feature>
<dbReference type="EMBL" id="LDAU01000181">
    <property type="protein sequence ID" value="KRX00881.1"/>
    <property type="molecule type" value="Genomic_DNA"/>
</dbReference>